<sequence>MAFFPGVALALCLGSGAVRAAEPGLPSPLSLEQALALADQAHPDLVISGARVDAARADLEQAESLTGLRASVELTPQRVQPSTDPAHARIDDSRARLLVQKRLYDFGRSRSLEDSARAQVDARELAYLDERQRRRIEILTRFYEVLLADLRYSVDNEALAHDFVQFDRGRERHRIGQLSDVDLLELEQRFQDARIQRTASQARQSSTRLQLAHALNRPNDLPGELLRPAPAGARDIPDHKLLFEQAHRHNPALAVLRKDTEAARALVDAERARRRPVLSAEFEAAAYERELQARDDLRATLNLRIPLYQGGEDRAAIAQALARLHEQEARLAKGEFELRQSVLDLVQELEGLKVALEAAKVRSSYRDLYLDRSRALYEMEVRTDLGDAMTRSTEAQWLAAQAEFRQAIAWAKLDALTGRLLETKSQEGKP</sequence>
<evidence type="ECO:0000256" key="4">
    <source>
        <dbReference type="ARBA" id="ARBA00022452"/>
    </source>
</evidence>
<comment type="similarity">
    <text evidence="2">Belongs to the outer membrane factor (OMF) (TC 1.B.17) family.</text>
</comment>
<feature type="chain" id="PRO_5009526603" description="TolC family protein" evidence="8">
    <location>
        <begin position="21"/>
        <end position="430"/>
    </location>
</feature>
<evidence type="ECO:0000256" key="3">
    <source>
        <dbReference type="ARBA" id="ARBA00022448"/>
    </source>
</evidence>
<evidence type="ECO:0000256" key="1">
    <source>
        <dbReference type="ARBA" id="ARBA00004442"/>
    </source>
</evidence>
<keyword evidence="8" id="KW-0732">Signal</keyword>
<keyword evidence="3" id="KW-0813">Transport</keyword>
<dbReference type="PANTHER" id="PTHR30026">
    <property type="entry name" value="OUTER MEMBRANE PROTEIN TOLC"/>
    <property type="match status" value="1"/>
</dbReference>
<accession>A0A1F6T969</accession>
<protein>
    <recommendedName>
        <fullName evidence="11">TolC family protein</fullName>
    </recommendedName>
</protein>
<comment type="subcellular location">
    <subcellularLocation>
        <location evidence="1">Cell outer membrane</location>
    </subcellularLocation>
</comment>
<proteinExistence type="inferred from homology"/>
<keyword evidence="5" id="KW-0812">Transmembrane</keyword>
<reference evidence="9 10" key="1">
    <citation type="journal article" date="2016" name="Nat. Commun.">
        <title>Thousands of microbial genomes shed light on interconnected biogeochemical processes in an aquifer system.</title>
        <authorList>
            <person name="Anantharaman K."/>
            <person name="Brown C.T."/>
            <person name="Hug L.A."/>
            <person name="Sharon I."/>
            <person name="Castelle C.J."/>
            <person name="Probst A.J."/>
            <person name="Thomas B.C."/>
            <person name="Singh A."/>
            <person name="Wilkins M.J."/>
            <person name="Karaoz U."/>
            <person name="Brodie E.L."/>
            <person name="Williams K.H."/>
            <person name="Hubbard S.S."/>
            <person name="Banfield J.F."/>
        </authorList>
    </citation>
    <scope>NUCLEOTIDE SEQUENCE [LARGE SCALE GENOMIC DNA]</scope>
</reference>
<organism evidence="9 10">
    <name type="scientific">Candidatus Muproteobacteria bacterium RBG_16_64_11</name>
    <dbReference type="NCBI Taxonomy" id="1817758"/>
    <lineage>
        <taxon>Bacteria</taxon>
        <taxon>Pseudomonadati</taxon>
        <taxon>Pseudomonadota</taxon>
        <taxon>Candidatus Muproteobacteria</taxon>
    </lineage>
</organism>
<evidence type="ECO:0000256" key="8">
    <source>
        <dbReference type="SAM" id="SignalP"/>
    </source>
</evidence>
<dbReference type="Proteomes" id="UP000177925">
    <property type="component" value="Unassembled WGS sequence"/>
</dbReference>
<dbReference type="GO" id="GO:0009279">
    <property type="term" value="C:cell outer membrane"/>
    <property type="evidence" value="ECO:0007669"/>
    <property type="project" value="UniProtKB-SubCell"/>
</dbReference>
<dbReference type="SUPFAM" id="SSF56954">
    <property type="entry name" value="Outer membrane efflux proteins (OEP)"/>
    <property type="match status" value="1"/>
</dbReference>
<dbReference type="AlphaFoldDB" id="A0A1F6T969"/>
<evidence type="ECO:0000313" key="10">
    <source>
        <dbReference type="Proteomes" id="UP000177925"/>
    </source>
</evidence>
<evidence type="ECO:0000256" key="5">
    <source>
        <dbReference type="ARBA" id="ARBA00022692"/>
    </source>
</evidence>
<name>A0A1F6T969_9PROT</name>
<dbReference type="GO" id="GO:0015562">
    <property type="term" value="F:efflux transmembrane transporter activity"/>
    <property type="evidence" value="ECO:0007669"/>
    <property type="project" value="InterPro"/>
</dbReference>
<dbReference type="GO" id="GO:0015288">
    <property type="term" value="F:porin activity"/>
    <property type="evidence" value="ECO:0007669"/>
    <property type="project" value="TreeGrafter"/>
</dbReference>
<evidence type="ECO:0000256" key="6">
    <source>
        <dbReference type="ARBA" id="ARBA00023136"/>
    </source>
</evidence>
<dbReference type="InterPro" id="IPR003423">
    <property type="entry name" value="OMP_efflux"/>
</dbReference>
<evidence type="ECO:0008006" key="11">
    <source>
        <dbReference type="Google" id="ProtNLM"/>
    </source>
</evidence>
<dbReference type="STRING" id="1817758.A2150_02930"/>
<dbReference type="Pfam" id="PF02321">
    <property type="entry name" value="OEP"/>
    <property type="match status" value="1"/>
</dbReference>
<evidence type="ECO:0000313" key="9">
    <source>
        <dbReference type="EMBL" id="OGI41664.1"/>
    </source>
</evidence>
<dbReference type="GO" id="GO:1990281">
    <property type="term" value="C:efflux pump complex"/>
    <property type="evidence" value="ECO:0007669"/>
    <property type="project" value="TreeGrafter"/>
</dbReference>
<gene>
    <name evidence="9" type="ORF">A2150_02930</name>
</gene>
<dbReference type="PANTHER" id="PTHR30026:SF20">
    <property type="entry name" value="OUTER MEMBRANE PROTEIN TOLC"/>
    <property type="match status" value="1"/>
</dbReference>
<dbReference type="InterPro" id="IPR051906">
    <property type="entry name" value="TolC-like"/>
</dbReference>
<comment type="caution">
    <text evidence="9">The sequence shown here is derived from an EMBL/GenBank/DDBJ whole genome shotgun (WGS) entry which is preliminary data.</text>
</comment>
<feature type="signal peptide" evidence="8">
    <location>
        <begin position="1"/>
        <end position="20"/>
    </location>
</feature>
<evidence type="ECO:0000256" key="2">
    <source>
        <dbReference type="ARBA" id="ARBA00007613"/>
    </source>
</evidence>
<evidence type="ECO:0000256" key="7">
    <source>
        <dbReference type="ARBA" id="ARBA00023237"/>
    </source>
</evidence>
<keyword evidence="6" id="KW-0472">Membrane</keyword>
<keyword evidence="4" id="KW-1134">Transmembrane beta strand</keyword>
<dbReference type="Gene3D" id="1.20.1600.10">
    <property type="entry name" value="Outer membrane efflux proteins (OEP)"/>
    <property type="match status" value="1"/>
</dbReference>
<keyword evidence="7" id="KW-0998">Cell outer membrane</keyword>
<dbReference type="EMBL" id="MFSS01000121">
    <property type="protein sequence ID" value="OGI41664.1"/>
    <property type="molecule type" value="Genomic_DNA"/>
</dbReference>